<keyword evidence="2" id="KW-1185">Reference proteome</keyword>
<evidence type="ECO:0000313" key="2">
    <source>
        <dbReference type="Proteomes" id="UP001177021"/>
    </source>
</evidence>
<evidence type="ECO:0000313" key="1">
    <source>
        <dbReference type="EMBL" id="CAJ2663589.1"/>
    </source>
</evidence>
<reference evidence="1" key="1">
    <citation type="submission" date="2023-10" db="EMBL/GenBank/DDBJ databases">
        <authorList>
            <person name="Rodriguez Cubillos JULIANA M."/>
            <person name="De Vega J."/>
        </authorList>
    </citation>
    <scope>NUCLEOTIDE SEQUENCE</scope>
</reference>
<dbReference type="EMBL" id="CASHSV030000409">
    <property type="protein sequence ID" value="CAJ2663589.1"/>
    <property type="molecule type" value="Genomic_DNA"/>
</dbReference>
<proteinExistence type="predicted"/>
<protein>
    <submittedName>
        <fullName evidence="1">Uncharacterized protein</fullName>
    </submittedName>
</protein>
<dbReference type="Proteomes" id="UP001177021">
    <property type="component" value="Unassembled WGS sequence"/>
</dbReference>
<organism evidence="1 2">
    <name type="scientific">Trifolium pratense</name>
    <name type="common">Red clover</name>
    <dbReference type="NCBI Taxonomy" id="57577"/>
    <lineage>
        <taxon>Eukaryota</taxon>
        <taxon>Viridiplantae</taxon>
        <taxon>Streptophyta</taxon>
        <taxon>Embryophyta</taxon>
        <taxon>Tracheophyta</taxon>
        <taxon>Spermatophyta</taxon>
        <taxon>Magnoliopsida</taxon>
        <taxon>eudicotyledons</taxon>
        <taxon>Gunneridae</taxon>
        <taxon>Pentapetalae</taxon>
        <taxon>rosids</taxon>
        <taxon>fabids</taxon>
        <taxon>Fabales</taxon>
        <taxon>Fabaceae</taxon>
        <taxon>Papilionoideae</taxon>
        <taxon>50 kb inversion clade</taxon>
        <taxon>NPAAA clade</taxon>
        <taxon>Hologalegina</taxon>
        <taxon>IRL clade</taxon>
        <taxon>Trifolieae</taxon>
        <taxon>Trifolium</taxon>
    </lineage>
</organism>
<accession>A0ACB0L2J4</accession>
<comment type="caution">
    <text evidence="1">The sequence shown here is derived from an EMBL/GenBank/DDBJ whole genome shotgun (WGS) entry which is preliminary data.</text>
</comment>
<gene>
    <name evidence="1" type="ORF">MILVUS5_LOCUS28984</name>
</gene>
<name>A0ACB0L2J4_TRIPR</name>
<sequence>MDRVMRQKRFKSINNCSHSDSHHHHDHATNNKATAISAYLPLKPPGLYVFKTRSTTNSYFLNIQDHVNGQPERIALGTPSRMGHVIATCHGILLLCTFATLTFAVNPILKCCFRIPSLPTNSGRLICNRSTIACVPRTAKFKLFVTDVLNVLGVNWYVFYVLTIGVDNTWKEIARKEAILECLFIWKPVCNGENDVYWITRDGVTVMDVDREIIIGEYPLPPPRVDSSPVGYFLWMRDRLSCIVLVKGISRISRTYQIYALDLDLGKWTLYHEMGPFDYGDTCGHVLGLMFRFWINDQIFFIALTRPPEIRKSYSGVTKSILFCYNVKTGQLTKTDDIAVGSFQVVWMQKVKIVQPQKFVQVVYVRKVQFVQGYHLVLTHLLNKITEDECRDRIVRAINLALSASRTKRVLALQGNAIVVQRYIIRSRA</sequence>